<name>L0F6A7_DESDL</name>
<dbReference type="InterPro" id="IPR014710">
    <property type="entry name" value="RmlC-like_jellyroll"/>
</dbReference>
<dbReference type="AlphaFoldDB" id="L0F6A7"/>
<dbReference type="SMART" id="SM00419">
    <property type="entry name" value="HTH_CRP"/>
    <property type="match status" value="1"/>
</dbReference>
<evidence type="ECO:0000259" key="5">
    <source>
        <dbReference type="PROSITE" id="PS51063"/>
    </source>
</evidence>
<feature type="domain" description="HTH crp-type" evidence="5">
    <location>
        <begin position="142"/>
        <end position="214"/>
    </location>
</feature>
<dbReference type="Gene3D" id="2.60.120.10">
    <property type="entry name" value="Jelly Rolls"/>
    <property type="match status" value="1"/>
</dbReference>
<dbReference type="Pfam" id="PF00027">
    <property type="entry name" value="cNMP_binding"/>
    <property type="match status" value="1"/>
</dbReference>
<evidence type="ECO:0000256" key="2">
    <source>
        <dbReference type="ARBA" id="ARBA00023125"/>
    </source>
</evidence>
<dbReference type="Pfam" id="PF13545">
    <property type="entry name" value="HTH_Crp_2"/>
    <property type="match status" value="1"/>
</dbReference>
<dbReference type="InterPro" id="IPR012318">
    <property type="entry name" value="HTH_CRP"/>
</dbReference>
<proteinExistence type="predicted"/>
<dbReference type="STRING" id="871963.Desdi_0652"/>
<dbReference type="KEGG" id="ddl:Desdi_0652"/>
<evidence type="ECO:0000313" key="6">
    <source>
        <dbReference type="EMBL" id="AGA68181.1"/>
    </source>
</evidence>
<dbReference type="eggNOG" id="COG0664">
    <property type="taxonomic scope" value="Bacteria"/>
</dbReference>
<dbReference type="PANTHER" id="PTHR24567">
    <property type="entry name" value="CRP FAMILY TRANSCRIPTIONAL REGULATORY PROTEIN"/>
    <property type="match status" value="1"/>
</dbReference>
<dbReference type="PANTHER" id="PTHR24567:SF74">
    <property type="entry name" value="HTH-TYPE TRANSCRIPTIONAL REGULATOR ARCR"/>
    <property type="match status" value="1"/>
</dbReference>
<sequence>MPYPNNIPDLGIFPFFSGLPPALLESWKKYFKGKSFAKRQRLVFSSPGSDVIFFVLSGEVKIAYSSEDGKEFTITLLSVGEVYSEHSLAMATAIEKTEVLYISMADFRNIMDESPEVARRLVRLLGTILRLTNDLIADLAFRETASRLARVFWRTLQAKNITMKQQCYTIHLTHEELASLSGSTRQTINEILRHWEQQGILELHRGHVMLLKPEKLWVKVSHDHS</sequence>
<dbReference type="Gene3D" id="1.10.10.10">
    <property type="entry name" value="Winged helix-like DNA-binding domain superfamily/Winged helix DNA-binding domain"/>
    <property type="match status" value="1"/>
</dbReference>
<reference evidence="7" key="1">
    <citation type="submission" date="2012-02" db="EMBL/GenBank/DDBJ databases">
        <title>Complete sequence of Desulfitobacterium dichloroeliminans LMG P-21439.</title>
        <authorList>
            <person name="Lucas S."/>
            <person name="Han J."/>
            <person name="Lapidus A."/>
            <person name="Cheng J.-F."/>
            <person name="Goodwin L."/>
            <person name="Pitluck S."/>
            <person name="Peters L."/>
            <person name="Ovchinnikova G."/>
            <person name="Teshima H."/>
            <person name="Detter J.C."/>
            <person name="Han C."/>
            <person name="Tapia R."/>
            <person name="Land M."/>
            <person name="Hauser L."/>
            <person name="Kyrpides N."/>
            <person name="Ivanova N."/>
            <person name="Pagani I."/>
            <person name="Kruse T."/>
            <person name="de Vos W.M."/>
            <person name="Boon N."/>
            <person name="Smidt H."/>
            <person name="Woyke T."/>
        </authorList>
    </citation>
    <scope>NUCLEOTIDE SEQUENCE [LARGE SCALE GENOMIC DNA]</scope>
    <source>
        <strain evidence="7">LMG P-21439 / DCA1</strain>
    </source>
</reference>
<dbReference type="RefSeq" id="WP_015261183.1">
    <property type="nucleotide sequence ID" value="NC_019903.1"/>
</dbReference>
<dbReference type="InterPro" id="IPR018490">
    <property type="entry name" value="cNMP-bd_dom_sf"/>
</dbReference>
<dbReference type="SUPFAM" id="SSF46785">
    <property type="entry name" value="Winged helix' DNA-binding domain"/>
    <property type="match status" value="1"/>
</dbReference>
<dbReference type="OrthoDB" id="9810708at2"/>
<dbReference type="GO" id="GO:0005829">
    <property type="term" value="C:cytosol"/>
    <property type="evidence" value="ECO:0007669"/>
    <property type="project" value="TreeGrafter"/>
</dbReference>
<dbReference type="PROSITE" id="PS50042">
    <property type="entry name" value="CNMP_BINDING_3"/>
    <property type="match status" value="1"/>
</dbReference>
<gene>
    <name evidence="6" type="ordered locus">Desdi_0652</name>
</gene>
<organism evidence="6 7">
    <name type="scientific">Desulfitobacterium dichloroeliminans (strain LMG P-21439 / DCA1)</name>
    <dbReference type="NCBI Taxonomy" id="871963"/>
    <lineage>
        <taxon>Bacteria</taxon>
        <taxon>Bacillati</taxon>
        <taxon>Bacillota</taxon>
        <taxon>Clostridia</taxon>
        <taxon>Eubacteriales</taxon>
        <taxon>Desulfitobacteriaceae</taxon>
        <taxon>Desulfitobacterium</taxon>
    </lineage>
</organism>
<dbReference type="SUPFAM" id="SSF51206">
    <property type="entry name" value="cAMP-binding domain-like"/>
    <property type="match status" value="1"/>
</dbReference>
<dbReference type="SMART" id="SM00100">
    <property type="entry name" value="cNMP"/>
    <property type="match status" value="1"/>
</dbReference>
<dbReference type="PROSITE" id="PS51063">
    <property type="entry name" value="HTH_CRP_2"/>
    <property type="match status" value="1"/>
</dbReference>
<dbReference type="GO" id="GO:0003700">
    <property type="term" value="F:DNA-binding transcription factor activity"/>
    <property type="evidence" value="ECO:0007669"/>
    <property type="project" value="TreeGrafter"/>
</dbReference>
<dbReference type="CDD" id="cd00038">
    <property type="entry name" value="CAP_ED"/>
    <property type="match status" value="1"/>
</dbReference>
<keyword evidence="1" id="KW-0805">Transcription regulation</keyword>
<dbReference type="InterPro" id="IPR050397">
    <property type="entry name" value="Env_Response_Regulators"/>
</dbReference>
<evidence type="ECO:0000256" key="3">
    <source>
        <dbReference type="ARBA" id="ARBA00023163"/>
    </source>
</evidence>
<dbReference type="EMBL" id="CP003344">
    <property type="protein sequence ID" value="AGA68181.1"/>
    <property type="molecule type" value="Genomic_DNA"/>
</dbReference>
<dbReference type="GO" id="GO:0003677">
    <property type="term" value="F:DNA binding"/>
    <property type="evidence" value="ECO:0007669"/>
    <property type="project" value="UniProtKB-KW"/>
</dbReference>
<keyword evidence="7" id="KW-1185">Reference proteome</keyword>
<dbReference type="HOGENOM" id="CLU_075053_3_7_9"/>
<keyword evidence="3" id="KW-0804">Transcription</keyword>
<keyword evidence="2" id="KW-0238">DNA-binding</keyword>
<dbReference type="InterPro" id="IPR036390">
    <property type="entry name" value="WH_DNA-bd_sf"/>
</dbReference>
<dbReference type="InterPro" id="IPR000595">
    <property type="entry name" value="cNMP-bd_dom"/>
</dbReference>
<evidence type="ECO:0000313" key="7">
    <source>
        <dbReference type="Proteomes" id="UP000010797"/>
    </source>
</evidence>
<accession>L0F6A7</accession>
<dbReference type="InterPro" id="IPR036388">
    <property type="entry name" value="WH-like_DNA-bd_sf"/>
</dbReference>
<evidence type="ECO:0000259" key="4">
    <source>
        <dbReference type="PROSITE" id="PS50042"/>
    </source>
</evidence>
<protein>
    <submittedName>
        <fullName evidence="6">cAMP-binding protein</fullName>
    </submittedName>
</protein>
<evidence type="ECO:0000256" key="1">
    <source>
        <dbReference type="ARBA" id="ARBA00023015"/>
    </source>
</evidence>
<feature type="domain" description="Cyclic nucleotide-binding" evidence="4">
    <location>
        <begin position="15"/>
        <end position="88"/>
    </location>
</feature>
<dbReference type="Proteomes" id="UP000010797">
    <property type="component" value="Chromosome"/>
</dbReference>